<feature type="region of interest" description="Disordered" evidence="1">
    <location>
        <begin position="91"/>
        <end position="114"/>
    </location>
</feature>
<proteinExistence type="predicted"/>
<dbReference type="AlphaFoldDB" id="A0A919GNS9"/>
<keyword evidence="3" id="KW-1185">Reference proteome</keyword>
<sequence>MTAVVGKEIGGLVTGPDQFGMAMQKYGGLYFSRMHITEQRGLHTRLFARGVPVLHGREKRHSMSLRGGFLDDIAQDVIPTVPVHHHERLDARATQRSGDVADHRVQGRRGDAHRARPGRVLVRAGDGHGRQEVHRIRVGNLPGYGAGDERVGGQRQIRAVLLETADRKHRDLSAGLRPPRADVRGGVRRYKTRTAHLFTAFRLC</sequence>
<accession>A0A919GNS9</accession>
<evidence type="ECO:0000313" key="3">
    <source>
        <dbReference type="Proteomes" id="UP000603227"/>
    </source>
</evidence>
<evidence type="ECO:0000313" key="2">
    <source>
        <dbReference type="EMBL" id="GHH87982.1"/>
    </source>
</evidence>
<dbReference type="EMBL" id="BNAT01000009">
    <property type="protein sequence ID" value="GHH87982.1"/>
    <property type="molecule type" value="Genomic_DNA"/>
</dbReference>
<gene>
    <name evidence="2" type="ORF">GCM10017771_31420</name>
</gene>
<organism evidence="2 3">
    <name type="scientific">Streptomyces capitiformicae</name>
    <dbReference type="NCBI Taxonomy" id="2014920"/>
    <lineage>
        <taxon>Bacteria</taxon>
        <taxon>Bacillati</taxon>
        <taxon>Actinomycetota</taxon>
        <taxon>Actinomycetes</taxon>
        <taxon>Kitasatosporales</taxon>
        <taxon>Streptomycetaceae</taxon>
        <taxon>Streptomyces</taxon>
    </lineage>
</organism>
<evidence type="ECO:0000256" key="1">
    <source>
        <dbReference type="SAM" id="MobiDB-lite"/>
    </source>
</evidence>
<reference evidence="2" key="2">
    <citation type="submission" date="2020-09" db="EMBL/GenBank/DDBJ databases">
        <authorList>
            <person name="Sun Q."/>
            <person name="Zhou Y."/>
        </authorList>
    </citation>
    <scope>NUCLEOTIDE SEQUENCE</scope>
    <source>
        <strain evidence="2">CGMCC 4.7403</strain>
    </source>
</reference>
<comment type="caution">
    <text evidence="2">The sequence shown here is derived from an EMBL/GenBank/DDBJ whole genome shotgun (WGS) entry which is preliminary data.</text>
</comment>
<protein>
    <submittedName>
        <fullName evidence="2">Uncharacterized protein</fullName>
    </submittedName>
</protein>
<name>A0A919GNS9_9ACTN</name>
<reference evidence="2" key="1">
    <citation type="journal article" date="2014" name="Int. J. Syst. Evol. Microbiol.">
        <title>Complete genome sequence of Corynebacterium casei LMG S-19264T (=DSM 44701T), isolated from a smear-ripened cheese.</title>
        <authorList>
            <consortium name="US DOE Joint Genome Institute (JGI-PGF)"/>
            <person name="Walter F."/>
            <person name="Albersmeier A."/>
            <person name="Kalinowski J."/>
            <person name="Ruckert C."/>
        </authorList>
    </citation>
    <scope>NUCLEOTIDE SEQUENCE</scope>
    <source>
        <strain evidence="2">CGMCC 4.7403</strain>
    </source>
</reference>
<dbReference type="Proteomes" id="UP000603227">
    <property type="component" value="Unassembled WGS sequence"/>
</dbReference>